<proteinExistence type="predicted"/>
<organism evidence="1 2">
    <name type="scientific">Allocoleopsis franciscana PCC 7113</name>
    <dbReference type="NCBI Taxonomy" id="1173027"/>
    <lineage>
        <taxon>Bacteria</taxon>
        <taxon>Bacillati</taxon>
        <taxon>Cyanobacteriota</taxon>
        <taxon>Cyanophyceae</taxon>
        <taxon>Coleofasciculales</taxon>
        <taxon>Coleofasciculaceae</taxon>
        <taxon>Allocoleopsis</taxon>
        <taxon>Allocoleopsis franciscana</taxon>
    </lineage>
</organism>
<dbReference type="AlphaFoldDB" id="K9WNL1"/>
<dbReference type="eggNOG" id="ENOG502Z8V4">
    <property type="taxonomic scope" value="Bacteria"/>
</dbReference>
<dbReference type="EMBL" id="CP003630">
    <property type="protein sequence ID" value="AFZ21401.1"/>
    <property type="molecule type" value="Genomic_DNA"/>
</dbReference>
<evidence type="ECO:0000313" key="1">
    <source>
        <dbReference type="EMBL" id="AFZ21401.1"/>
    </source>
</evidence>
<accession>K9WNL1</accession>
<gene>
    <name evidence="1" type="ORF">Mic7113_5776</name>
</gene>
<sequence length="341" mass="37157">MTIQTQRTSRFIDPWPYVALGAALLVFLALLSAGSFQKTLLSTTVNASEDEPVQLAPLTLRRQMIGALRVEVKALLPTNTWVTYEIQLLDNQGKPFASAIKQAWNESGTWYEDGESGSWQEEDVLGGLDVRAKQNETVTIAIAVLEYGNALGQELDQPVPFEVIVQNGAIDTRYLWAGLVGTSSLALVALCATPLTGKKAIAKTIKDSDPSDRATVGGAGRLVRVNVDVASDETSPPQLEVRLWLNDPYGEQIYTRSFPLHLSFKKEEGKIKGATGHLQTFFILEPRSSYGFHVEVLPDRPIDSTTLTVRDGTRTLKSVEVVKIDSSMSPASSSPQDSPPA</sequence>
<name>K9WNL1_9CYAN</name>
<protein>
    <submittedName>
        <fullName evidence="1">Uncharacterized protein</fullName>
    </submittedName>
</protein>
<evidence type="ECO:0000313" key="2">
    <source>
        <dbReference type="Proteomes" id="UP000010471"/>
    </source>
</evidence>
<dbReference type="RefSeq" id="WP_015185530.1">
    <property type="nucleotide sequence ID" value="NC_019738.1"/>
</dbReference>
<dbReference type="HOGENOM" id="CLU_838974_0_0_3"/>
<reference evidence="1 2" key="1">
    <citation type="submission" date="2012-06" db="EMBL/GenBank/DDBJ databases">
        <title>Finished chromosome of genome of Microcoleus sp. PCC 7113.</title>
        <authorList>
            <consortium name="US DOE Joint Genome Institute"/>
            <person name="Gugger M."/>
            <person name="Coursin T."/>
            <person name="Rippka R."/>
            <person name="Tandeau De Marsac N."/>
            <person name="Huntemann M."/>
            <person name="Wei C.-L."/>
            <person name="Han J."/>
            <person name="Detter J.C."/>
            <person name="Han C."/>
            <person name="Tapia R."/>
            <person name="Chen A."/>
            <person name="Kyrpides N."/>
            <person name="Mavromatis K."/>
            <person name="Markowitz V."/>
            <person name="Szeto E."/>
            <person name="Ivanova N."/>
            <person name="Pagani I."/>
            <person name="Pati A."/>
            <person name="Goodwin L."/>
            <person name="Nordberg H.P."/>
            <person name="Cantor M.N."/>
            <person name="Hua S.X."/>
            <person name="Woyke T."/>
            <person name="Kerfeld C.A."/>
        </authorList>
    </citation>
    <scope>NUCLEOTIDE SEQUENCE [LARGE SCALE GENOMIC DNA]</scope>
    <source>
        <strain evidence="1 2">PCC 7113</strain>
    </source>
</reference>
<dbReference type="OrthoDB" id="555543at2"/>
<dbReference type="Proteomes" id="UP000010471">
    <property type="component" value="Chromosome"/>
</dbReference>
<keyword evidence="2" id="KW-1185">Reference proteome</keyword>
<dbReference type="STRING" id="1173027.Mic7113_5776"/>
<dbReference type="KEGG" id="mic:Mic7113_5776"/>